<sequence length="141" mass="15501">MIPRQTVGWGSVSLSSPSRWASKPALRSHPPRDWAGLAPQHRQSQMQLRGKRQELAGGCSPEHGHSQAGADGLDLPGEQDWYPAEHMGGSVARETALNSHPGLASTYSPWPFSPRRRLWPWVPSQSACSPLKFPVLFDLDS</sequence>
<accession>A0A4D9E393</accession>
<feature type="region of interest" description="Disordered" evidence="1">
    <location>
        <begin position="1"/>
        <end position="84"/>
    </location>
</feature>
<name>A0A4D9E393_9SAUR</name>
<proteinExistence type="predicted"/>
<organism evidence="2 3">
    <name type="scientific">Platysternon megacephalum</name>
    <name type="common">big-headed turtle</name>
    <dbReference type="NCBI Taxonomy" id="55544"/>
    <lineage>
        <taxon>Eukaryota</taxon>
        <taxon>Metazoa</taxon>
        <taxon>Chordata</taxon>
        <taxon>Craniata</taxon>
        <taxon>Vertebrata</taxon>
        <taxon>Euteleostomi</taxon>
        <taxon>Archelosauria</taxon>
        <taxon>Testudinata</taxon>
        <taxon>Testudines</taxon>
        <taxon>Cryptodira</taxon>
        <taxon>Durocryptodira</taxon>
        <taxon>Testudinoidea</taxon>
        <taxon>Platysternidae</taxon>
        <taxon>Platysternon</taxon>
    </lineage>
</organism>
<keyword evidence="2" id="KW-0675">Receptor</keyword>
<evidence type="ECO:0000313" key="2">
    <source>
        <dbReference type="EMBL" id="TFK02915.1"/>
    </source>
</evidence>
<reference evidence="2 3" key="2">
    <citation type="submission" date="2019-04" db="EMBL/GenBank/DDBJ databases">
        <title>The genome sequence of big-headed turtle.</title>
        <authorList>
            <person name="Gong S."/>
        </authorList>
    </citation>
    <scope>NUCLEOTIDE SEQUENCE [LARGE SCALE GENOMIC DNA]</scope>
    <source>
        <strain evidence="2">DO16091913</strain>
        <tissue evidence="2">Muscle</tissue>
    </source>
</reference>
<dbReference type="Proteomes" id="UP000297703">
    <property type="component" value="Unassembled WGS sequence"/>
</dbReference>
<protein>
    <submittedName>
        <fullName evidence="2">Receptor-type tyrosine-protein phosphatase kappa</fullName>
    </submittedName>
</protein>
<evidence type="ECO:0000313" key="3">
    <source>
        <dbReference type="Proteomes" id="UP000297703"/>
    </source>
</evidence>
<dbReference type="AlphaFoldDB" id="A0A4D9E393"/>
<dbReference type="EMBL" id="QXTE01000170">
    <property type="protein sequence ID" value="TFK02915.1"/>
    <property type="molecule type" value="Genomic_DNA"/>
</dbReference>
<keyword evidence="3" id="KW-1185">Reference proteome</keyword>
<evidence type="ECO:0000256" key="1">
    <source>
        <dbReference type="SAM" id="MobiDB-lite"/>
    </source>
</evidence>
<reference evidence="2 3" key="1">
    <citation type="submission" date="2019-04" db="EMBL/GenBank/DDBJ databases">
        <title>Draft genome of the big-headed turtle Platysternon megacephalum.</title>
        <authorList>
            <person name="Gong S."/>
        </authorList>
    </citation>
    <scope>NUCLEOTIDE SEQUENCE [LARGE SCALE GENOMIC DNA]</scope>
    <source>
        <strain evidence="2">DO16091913</strain>
        <tissue evidence="2">Muscle</tissue>
    </source>
</reference>
<gene>
    <name evidence="2" type="ORF">DR999_PMT14642</name>
</gene>
<comment type="caution">
    <text evidence="2">The sequence shown here is derived from an EMBL/GenBank/DDBJ whole genome shotgun (WGS) entry which is preliminary data.</text>
</comment>